<gene>
    <name evidence="2" type="ORF">SAMN05216275_101162</name>
</gene>
<proteinExistence type="predicted"/>
<sequence length="76" mass="7884">MTTTAERAAPAEAPEREGEGGGRALEALLLAALAARQEEGEEDIVEHPLLLAALARRGEGGEEGSGIEHPLLLAML</sequence>
<accession>A0A1I3FHN4</accession>
<dbReference type="Proteomes" id="UP000199111">
    <property type="component" value="Unassembled WGS sequence"/>
</dbReference>
<evidence type="ECO:0000313" key="2">
    <source>
        <dbReference type="EMBL" id="SFI10411.1"/>
    </source>
</evidence>
<evidence type="ECO:0000313" key="3">
    <source>
        <dbReference type="Proteomes" id="UP000199111"/>
    </source>
</evidence>
<dbReference type="GeneID" id="96304053"/>
<feature type="non-terminal residue" evidence="2">
    <location>
        <position position="76"/>
    </location>
</feature>
<feature type="region of interest" description="Disordered" evidence="1">
    <location>
        <begin position="1"/>
        <end position="22"/>
    </location>
</feature>
<protein>
    <submittedName>
        <fullName evidence="2">Uncharacterized protein</fullName>
    </submittedName>
</protein>
<dbReference type="EMBL" id="FOQY01000001">
    <property type="protein sequence ID" value="SFI10411.1"/>
    <property type="molecule type" value="Genomic_DNA"/>
</dbReference>
<organism evidence="2 3">
    <name type="scientific">Streptosporangium canum</name>
    <dbReference type="NCBI Taxonomy" id="324952"/>
    <lineage>
        <taxon>Bacteria</taxon>
        <taxon>Bacillati</taxon>
        <taxon>Actinomycetota</taxon>
        <taxon>Actinomycetes</taxon>
        <taxon>Streptosporangiales</taxon>
        <taxon>Streptosporangiaceae</taxon>
        <taxon>Streptosporangium</taxon>
    </lineage>
</organism>
<evidence type="ECO:0000256" key="1">
    <source>
        <dbReference type="SAM" id="MobiDB-lite"/>
    </source>
</evidence>
<reference evidence="3" key="1">
    <citation type="submission" date="2016-10" db="EMBL/GenBank/DDBJ databases">
        <authorList>
            <person name="Varghese N."/>
            <person name="Submissions S."/>
        </authorList>
    </citation>
    <scope>NUCLEOTIDE SEQUENCE [LARGE SCALE GENOMIC DNA]</scope>
    <source>
        <strain evidence="3">CGMCC 4.2126</strain>
    </source>
</reference>
<feature type="compositionally biased region" description="Low complexity" evidence="1">
    <location>
        <begin position="1"/>
        <end position="12"/>
    </location>
</feature>
<keyword evidence="3" id="KW-1185">Reference proteome</keyword>
<dbReference type="AlphaFoldDB" id="A0A1I3FHN4"/>
<dbReference type="RefSeq" id="WP_177244906.1">
    <property type="nucleotide sequence ID" value="NZ_FOQY01000001.1"/>
</dbReference>
<name>A0A1I3FHN4_9ACTN</name>